<sequence length="754" mass="84040">MSLTDILELNKTELFAKIRDGLPVVQKTQNLLDCKDDLLFAWDAKECCLLVRNWRSSLAGEVSVQFQTLIPSSTVGLDVDRVLASNECSLVALSGPRGVTILELPRRWGPDGYYKDGKARITCRTFSLDTQLFLNNPHLEVRQMRWHPHSVSDSTLLVLLNNNTIRVYNHSKLRHVWQVGPSLHRGEGTSSLCDFGEVAVDFDIAPAGKTRGDSETTGKNETTLDNSNKTLMAAKSLPKQERIEWPVVVLRENGNIYVLMTGVDSEMTRLQGPITITPQTRDNYGLESCALMIIPSLPPTIVMAESNGKLHHALLMEAEAAELSFNEVDDFVLIEPAEYVVHVLETVELELGLAAGGGGGGAAAASYNCPVYLKRDLINEMRYFAYHNAGLHAVTVSFISELQRYLDSESEDDRLELAASSRAEYILCTKFDSSESVNAVFGLALLQIPAGVVLLLGSGQVISLKLVIDAQLLVTPNESKQAGLDVSQQESGPSFVDTIKSLLQRSVNQPILAEKLASPSAQESYELLNQAIEVLREQYLKRHDLVRAAFARHINQIQLKREQQKLEIQDLEQERELISERAHKLAERFEEISYSQELLVRKCNGLMQKANAALPNNVVAEREFAQEVSRLNTVTQSMAAGLESCKKTLNKQRYHIAKSQEDLKKNAYELPEKQHSTITEILTQLTGEIDRQIIDWQSEAKFGRREMTLILLAALSTIYTGMFNYVKAKFPFVIEAAMVTLCFGSIVGRFCILA</sequence>
<evidence type="ECO:0000313" key="10">
    <source>
        <dbReference type="EMBL" id="KAI8044052.1"/>
    </source>
</evidence>
<keyword evidence="9" id="KW-1133">Transmembrane helix</keyword>
<evidence type="ECO:0008006" key="12">
    <source>
        <dbReference type="Google" id="ProtNLM"/>
    </source>
</evidence>
<dbReference type="Pfam" id="PF10168">
    <property type="entry name" value="Nup88"/>
    <property type="match status" value="1"/>
</dbReference>
<dbReference type="Proteomes" id="UP001059596">
    <property type="component" value="Chromosome 3R"/>
</dbReference>
<evidence type="ECO:0000313" key="11">
    <source>
        <dbReference type="Proteomes" id="UP001059596"/>
    </source>
</evidence>
<dbReference type="GO" id="GO:0006606">
    <property type="term" value="P:protein import into nucleus"/>
    <property type="evidence" value="ECO:0007669"/>
    <property type="project" value="TreeGrafter"/>
</dbReference>
<keyword evidence="11" id="KW-1185">Reference proteome</keyword>
<gene>
    <name evidence="10" type="ORF">M5D96_000201</name>
</gene>
<dbReference type="EMBL" id="JAMKOV010000001">
    <property type="protein sequence ID" value="KAI8044052.1"/>
    <property type="molecule type" value="Genomic_DNA"/>
</dbReference>
<evidence type="ECO:0000256" key="2">
    <source>
        <dbReference type="ARBA" id="ARBA00022448"/>
    </source>
</evidence>
<dbReference type="InterPro" id="IPR019321">
    <property type="entry name" value="Nucleoporin_Nup88"/>
</dbReference>
<keyword evidence="2" id="KW-0813">Transport</keyword>
<keyword evidence="6" id="KW-0906">Nuclear pore complex</keyword>
<comment type="caution">
    <text evidence="10">The sequence shown here is derived from an EMBL/GenBank/DDBJ whole genome shotgun (WGS) entry which is preliminary data.</text>
</comment>
<evidence type="ECO:0000256" key="6">
    <source>
        <dbReference type="ARBA" id="ARBA00023132"/>
    </source>
</evidence>
<evidence type="ECO:0000256" key="4">
    <source>
        <dbReference type="ARBA" id="ARBA00022927"/>
    </source>
</evidence>
<accession>A0A9P9YVW7</accession>
<keyword evidence="8" id="KW-0175">Coiled coil</keyword>
<dbReference type="PANTHER" id="PTHR13257">
    <property type="entry name" value="NUCLEOPORIN NUP84-RELATED"/>
    <property type="match status" value="1"/>
</dbReference>
<keyword evidence="3" id="KW-0509">mRNA transport</keyword>
<evidence type="ECO:0000256" key="7">
    <source>
        <dbReference type="ARBA" id="ARBA00023242"/>
    </source>
</evidence>
<dbReference type="GO" id="GO:0005643">
    <property type="term" value="C:nuclear pore"/>
    <property type="evidence" value="ECO:0007669"/>
    <property type="project" value="UniProtKB-SubCell"/>
</dbReference>
<feature type="coiled-coil region" evidence="8">
    <location>
        <begin position="554"/>
        <end position="588"/>
    </location>
</feature>
<evidence type="ECO:0000256" key="8">
    <source>
        <dbReference type="SAM" id="Coils"/>
    </source>
</evidence>
<dbReference type="GO" id="GO:0017056">
    <property type="term" value="F:structural constituent of nuclear pore"/>
    <property type="evidence" value="ECO:0007669"/>
    <property type="project" value="InterPro"/>
</dbReference>
<dbReference type="InterPro" id="IPR037700">
    <property type="entry name" value="NUP88/NUP82"/>
</dbReference>
<protein>
    <recommendedName>
        <fullName evidence="12">Nuclear pore complex protein Nup88</fullName>
    </recommendedName>
</protein>
<keyword evidence="7" id="KW-0539">Nucleus</keyword>
<dbReference type="PANTHER" id="PTHR13257:SF0">
    <property type="entry name" value="NUCLEAR PORE COMPLEX PROTEIN NUP88"/>
    <property type="match status" value="1"/>
</dbReference>
<evidence type="ECO:0000256" key="1">
    <source>
        <dbReference type="ARBA" id="ARBA00004567"/>
    </source>
</evidence>
<reference evidence="10" key="1">
    <citation type="journal article" date="2023" name="Genome Biol. Evol.">
        <title>Long-read-based Genome Assembly of Drosophila gunungcola Reveals Fewer Chemosensory Genes in Flower-breeding Species.</title>
        <authorList>
            <person name="Negi A."/>
            <person name="Liao B.Y."/>
            <person name="Yeh S.D."/>
        </authorList>
    </citation>
    <scope>NUCLEOTIDE SEQUENCE</scope>
    <source>
        <strain evidence="10">Sukarami</strain>
    </source>
</reference>
<evidence type="ECO:0000256" key="3">
    <source>
        <dbReference type="ARBA" id="ARBA00022816"/>
    </source>
</evidence>
<organism evidence="10 11">
    <name type="scientific">Drosophila gunungcola</name>
    <name type="common">fruit fly</name>
    <dbReference type="NCBI Taxonomy" id="103775"/>
    <lineage>
        <taxon>Eukaryota</taxon>
        <taxon>Metazoa</taxon>
        <taxon>Ecdysozoa</taxon>
        <taxon>Arthropoda</taxon>
        <taxon>Hexapoda</taxon>
        <taxon>Insecta</taxon>
        <taxon>Pterygota</taxon>
        <taxon>Neoptera</taxon>
        <taxon>Endopterygota</taxon>
        <taxon>Diptera</taxon>
        <taxon>Brachycera</taxon>
        <taxon>Muscomorpha</taxon>
        <taxon>Ephydroidea</taxon>
        <taxon>Drosophilidae</taxon>
        <taxon>Drosophila</taxon>
        <taxon>Sophophora</taxon>
    </lineage>
</organism>
<evidence type="ECO:0000256" key="9">
    <source>
        <dbReference type="SAM" id="Phobius"/>
    </source>
</evidence>
<proteinExistence type="predicted"/>
<keyword evidence="5" id="KW-0811">Translocation</keyword>
<dbReference type="GO" id="GO:0006406">
    <property type="term" value="P:mRNA export from nucleus"/>
    <property type="evidence" value="ECO:0007669"/>
    <property type="project" value="TreeGrafter"/>
</dbReference>
<keyword evidence="9" id="KW-0812">Transmembrane</keyword>
<dbReference type="GO" id="GO:0000055">
    <property type="term" value="P:ribosomal large subunit export from nucleus"/>
    <property type="evidence" value="ECO:0007669"/>
    <property type="project" value="InterPro"/>
</dbReference>
<dbReference type="GO" id="GO:0000056">
    <property type="term" value="P:ribosomal small subunit export from nucleus"/>
    <property type="evidence" value="ECO:0007669"/>
    <property type="project" value="InterPro"/>
</dbReference>
<evidence type="ECO:0000256" key="5">
    <source>
        <dbReference type="ARBA" id="ARBA00023010"/>
    </source>
</evidence>
<keyword evidence="9" id="KW-0472">Membrane</keyword>
<comment type="subcellular location">
    <subcellularLocation>
        <location evidence="1">Nucleus</location>
        <location evidence="1">Nuclear pore complex</location>
    </subcellularLocation>
</comment>
<name>A0A9P9YVW7_9MUSC</name>
<dbReference type="AlphaFoldDB" id="A0A9P9YVW7"/>
<keyword evidence="4" id="KW-0653">Protein transport</keyword>
<feature type="transmembrane region" description="Helical" evidence="9">
    <location>
        <begin position="732"/>
        <end position="752"/>
    </location>
</feature>